<organism evidence="3 4">
    <name type="scientific">Oleiagrimonas soli</name>
    <dbReference type="NCBI Taxonomy" id="1543381"/>
    <lineage>
        <taxon>Bacteria</taxon>
        <taxon>Pseudomonadati</taxon>
        <taxon>Pseudomonadota</taxon>
        <taxon>Gammaproteobacteria</taxon>
        <taxon>Lysobacterales</taxon>
        <taxon>Rhodanobacteraceae</taxon>
        <taxon>Oleiagrimonas</taxon>
    </lineage>
</organism>
<name>A0A099CU51_9GAMM</name>
<reference evidence="3 4" key="1">
    <citation type="submission" date="2014-09" db="EMBL/GenBank/DDBJ databases">
        <title>Xanthomonadaceae 3.5X direct submission.</title>
        <authorList>
            <person name="Fang T."/>
            <person name="Wang H."/>
        </authorList>
    </citation>
    <scope>NUCLEOTIDE SEQUENCE [LARGE SCALE GENOMIC DNA]</scope>
    <source>
        <strain evidence="3 4">3.5X</strain>
    </source>
</reference>
<feature type="region of interest" description="Disordered" evidence="1">
    <location>
        <begin position="749"/>
        <end position="773"/>
    </location>
</feature>
<dbReference type="PANTHER" id="PTHR30451">
    <property type="entry name" value="OUTER MEMBRANE USHER PROTEIN"/>
    <property type="match status" value="1"/>
</dbReference>
<gene>
    <name evidence="3" type="ORF">LF63_0111465</name>
</gene>
<sequence>MHRLRARGCLLACLLLVGPQLAYGAHPAVRFELDNRDLLLQVWINGRNTQLDAAVIQRNGDLWMDRDTLAAAGLRFQRDDPVGPRVDLSKLAGIHVQLDETGQRLLIDAAGDRLQPERIHVDAPRLATPDPTASGMVLNYDVTAAHDQRGGSNGGATLSAVLFRPRWRFANSGFRLYGAGIQRTVRLDSSLVMDRPDALRQWVIGDAVSDSLRWSRPVRFAGLHVGTDFSLQPQMRTFPLPGFLGSTTVPSNLDVYVNAAHVLDKPVAPGPFRVDDIPVDAGRNVATLVVRDLLGREQTQTVPFYASDRLLRPGLSDYSFDAGFLRRDYGLRSFAYGTPAALLTVRHGVHRNLTLEAHAEAGRDTALFGGGASIAVQPLGILEIDAATSMHNGRQGHLIALAASGQTRSLSLFGRFELSSRDYRDVGSLYDLAPARRRLQLGASTVLDRRGTLTASWIDVDQRVYRTQLVSLSYAHAFGDGVYVSIGSLYDRSGNDWQGQLSLTIPLGTHDLSAFARRDRRDGDAAGMTLSRPANPDGGFGYRLGAYTGPTDIREADATWNAPHATLRAGVSRIDEDTNARIGASGALVLMGSNTYAARRTGDAFAVVDAGAAGLPIYREHRPVAVTGANGTALVTDLNAYATNHLSIDPTDYPMNVIVEHPERDVVPRRDSGVRVDLAPQVAHPVLVTLQLEDGRDPPLGARVAIDGRADLLVVGRHGKVFIEDIPTPLSGTVRSGRLRCRFRIAPPPANTHGRIPTEGPIPCLQSDGRHEP</sequence>
<comment type="caution">
    <text evidence="3">The sequence shown here is derived from an EMBL/GenBank/DDBJ whole genome shotgun (WGS) entry which is preliminary data.</text>
</comment>
<keyword evidence="4" id="KW-1185">Reference proteome</keyword>
<dbReference type="EMBL" id="JROI01000013">
    <property type="protein sequence ID" value="KGI77216.1"/>
    <property type="molecule type" value="Genomic_DNA"/>
</dbReference>
<evidence type="ECO:0000313" key="3">
    <source>
        <dbReference type="EMBL" id="KGI77216.1"/>
    </source>
</evidence>
<dbReference type="PANTHER" id="PTHR30451:SF5">
    <property type="entry name" value="SLR0019 PROTEIN"/>
    <property type="match status" value="1"/>
</dbReference>
<dbReference type="GO" id="GO:0015473">
    <property type="term" value="F:fimbrial usher porin activity"/>
    <property type="evidence" value="ECO:0007669"/>
    <property type="project" value="InterPro"/>
</dbReference>
<protein>
    <recommendedName>
        <fullName evidence="5">PapC-like C-terminal domain-containing protein</fullName>
    </recommendedName>
</protein>
<dbReference type="GO" id="GO:0009297">
    <property type="term" value="P:pilus assembly"/>
    <property type="evidence" value="ECO:0007669"/>
    <property type="project" value="InterPro"/>
</dbReference>
<evidence type="ECO:0008006" key="5">
    <source>
        <dbReference type="Google" id="ProtNLM"/>
    </source>
</evidence>
<dbReference type="InterPro" id="IPR043142">
    <property type="entry name" value="PapC-like_C_sf"/>
</dbReference>
<feature type="chain" id="PRO_5001944355" description="PapC-like C-terminal domain-containing protein" evidence="2">
    <location>
        <begin position="25"/>
        <end position="773"/>
    </location>
</feature>
<dbReference type="InterPro" id="IPR000015">
    <property type="entry name" value="Fimb_usher"/>
</dbReference>
<dbReference type="Pfam" id="PF00577">
    <property type="entry name" value="Usher"/>
    <property type="match status" value="1"/>
</dbReference>
<dbReference type="Gene3D" id="2.60.40.2610">
    <property type="entry name" value="Outer membrane usher protein FimD, plug domain"/>
    <property type="match status" value="1"/>
</dbReference>
<dbReference type="Gene3D" id="2.60.40.2070">
    <property type="match status" value="1"/>
</dbReference>
<dbReference type="Proteomes" id="UP000029708">
    <property type="component" value="Unassembled WGS sequence"/>
</dbReference>
<dbReference type="Gene3D" id="2.60.40.3110">
    <property type="match status" value="1"/>
</dbReference>
<evidence type="ECO:0000256" key="2">
    <source>
        <dbReference type="SAM" id="SignalP"/>
    </source>
</evidence>
<evidence type="ECO:0000256" key="1">
    <source>
        <dbReference type="SAM" id="MobiDB-lite"/>
    </source>
</evidence>
<dbReference type="STRING" id="1543381.LF63_0111465"/>
<feature type="signal peptide" evidence="2">
    <location>
        <begin position="1"/>
        <end position="24"/>
    </location>
</feature>
<dbReference type="InterPro" id="IPR042186">
    <property type="entry name" value="FimD_plug_dom"/>
</dbReference>
<keyword evidence="2" id="KW-0732">Signal</keyword>
<dbReference type="AlphaFoldDB" id="A0A099CU51"/>
<evidence type="ECO:0000313" key="4">
    <source>
        <dbReference type="Proteomes" id="UP000029708"/>
    </source>
</evidence>
<proteinExistence type="predicted"/>
<dbReference type="HOGENOM" id="CLU_009120_6_0_6"/>
<dbReference type="GO" id="GO:0009279">
    <property type="term" value="C:cell outer membrane"/>
    <property type="evidence" value="ECO:0007669"/>
    <property type="project" value="TreeGrafter"/>
</dbReference>
<accession>A0A099CU51</accession>